<protein>
    <submittedName>
        <fullName evidence="2">Uncharacterized protein</fullName>
    </submittedName>
</protein>
<reference evidence="2 3" key="1">
    <citation type="submission" date="2017-04" db="EMBL/GenBank/DDBJ databases">
        <title>Draft genome sequence of Tuber borchii Vittad., a whitish edible truffle.</title>
        <authorList>
            <consortium name="DOE Joint Genome Institute"/>
            <person name="Murat C."/>
            <person name="Kuo A."/>
            <person name="Barry K.W."/>
            <person name="Clum A."/>
            <person name="Dockter R.B."/>
            <person name="Fauchery L."/>
            <person name="Iotti M."/>
            <person name="Kohler A."/>
            <person name="Labutti K."/>
            <person name="Lindquist E.A."/>
            <person name="Lipzen A."/>
            <person name="Ohm R.A."/>
            <person name="Wang M."/>
            <person name="Grigoriev I.V."/>
            <person name="Zambonelli A."/>
            <person name="Martin F.M."/>
        </authorList>
    </citation>
    <scope>NUCLEOTIDE SEQUENCE [LARGE SCALE GENOMIC DNA]</scope>
    <source>
        <strain evidence="2 3">Tbo3840</strain>
    </source>
</reference>
<name>A0A2T6ZN20_TUBBO</name>
<feature type="non-terminal residue" evidence="2">
    <location>
        <position position="84"/>
    </location>
</feature>
<dbReference type="Proteomes" id="UP000244722">
    <property type="component" value="Unassembled WGS sequence"/>
</dbReference>
<sequence>WLVLLISGGAWVVLREHGFNLTQETGFGMMVGNLTVSPGMSRIGSAVILIRISCCQIPWNLVQRRVYAHSDYLLGELAGWSPWN</sequence>
<gene>
    <name evidence="2" type="ORF">B9Z19DRAFT_892260</name>
</gene>
<feature type="chain" id="PRO_5015551574" evidence="1">
    <location>
        <begin position="16"/>
        <end position="84"/>
    </location>
</feature>
<feature type="non-terminal residue" evidence="2">
    <location>
        <position position="1"/>
    </location>
</feature>
<feature type="signal peptide" evidence="1">
    <location>
        <begin position="1"/>
        <end position="15"/>
    </location>
</feature>
<dbReference type="AlphaFoldDB" id="A0A2T6ZN20"/>
<evidence type="ECO:0000256" key="1">
    <source>
        <dbReference type="SAM" id="SignalP"/>
    </source>
</evidence>
<proteinExistence type="predicted"/>
<dbReference type="EMBL" id="NESQ01000172">
    <property type="protein sequence ID" value="PUU76846.1"/>
    <property type="molecule type" value="Genomic_DNA"/>
</dbReference>
<evidence type="ECO:0000313" key="3">
    <source>
        <dbReference type="Proteomes" id="UP000244722"/>
    </source>
</evidence>
<accession>A0A2T6ZN20</accession>
<keyword evidence="1" id="KW-0732">Signal</keyword>
<evidence type="ECO:0000313" key="2">
    <source>
        <dbReference type="EMBL" id="PUU76846.1"/>
    </source>
</evidence>
<comment type="caution">
    <text evidence="2">The sequence shown here is derived from an EMBL/GenBank/DDBJ whole genome shotgun (WGS) entry which is preliminary data.</text>
</comment>
<organism evidence="2 3">
    <name type="scientific">Tuber borchii</name>
    <name type="common">White truffle</name>
    <dbReference type="NCBI Taxonomy" id="42251"/>
    <lineage>
        <taxon>Eukaryota</taxon>
        <taxon>Fungi</taxon>
        <taxon>Dikarya</taxon>
        <taxon>Ascomycota</taxon>
        <taxon>Pezizomycotina</taxon>
        <taxon>Pezizomycetes</taxon>
        <taxon>Pezizales</taxon>
        <taxon>Tuberaceae</taxon>
        <taxon>Tuber</taxon>
    </lineage>
</organism>
<keyword evidence="3" id="KW-1185">Reference proteome</keyword>